<keyword evidence="3" id="KW-0328">Glycosyltransferase</keyword>
<dbReference type="PANTHER" id="PTHR22916:SF3">
    <property type="entry name" value="UDP-GLCNAC:BETAGAL BETA-1,3-N-ACETYLGLUCOSAMINYLTRANSFERASE-LIKE PROTEIN 1"/>
    <property type="match status" value="1"/>
</dbReference>
<comment type="similarity">
    <text evidence="1">Belongs to the glycosyltransferase 2 family.</text>
</comment>
<comment type="caution">
    <text evidence="3">The sequence shown here is derived from an EMBL/GenBank/DDBJ whole genome shotgun (WGS) entry which is preliminary data.</text>
</comment>
<dbReference type="InterPro" id="IPR001173">
    <property type="entry name" value="Glyco_trans_2-like"/>
</dbReference>
<dbReference type="Gene3D" id="3.90.550.10">
    <property type="entry name" value="Spore Coat Polysaccharide Biosynthesis Protein SpsA, Chain A"/>
    <property type="match status" value="1"/>
</dbReference>
<proteinExistence type="inferred from homology"/>
<dbReference type="PANTHER" id="PTHR22916">
    <property type="entry name" value="GLYCOSYLTRANSFERASE"/>
    <property type="match status" value="1"/>
</dbReference>
<evidence type="ECO:0000256" key="1">
    <source>
        <dbReference type="ARBA" id="ARBA00006739"/>
    </source>
</evidence>
<accession>A0ABT2WET9</accession>
<reference evidence="3 4" key="1">
    <citation type="submission" date="2022-10" db="EMBL/GenBank/DDBJ databases">
        <title>Description of Fervidibacillus gen. nov. in the family Fervidibacillaceae fam. nov. with two species, Fervidibacillus albus sp. nov., and Fervidibacillus halotolerans sp. nov., isolated from tidal flat sediments.</title>
        <authorList>
            <person name="Kwon K.K."/>
            <person name="Yang S.-H."/>
        </authorList>
    </citation>
    <scope>NUCLEOTIDE SEQUENCE [LARGE SCALE GENOMIC DNA]</scope>
    <source>
        <strain evidence="3 4">DSM 23332</strain>
    </source>
</reference>
<keyword evidence="3" id="KW-0808">Transferase</keyword>
<dbReference type="Proteomes" id="UP001208656">
    <property type="component" value="Unassembled WGS sequence"/>
</dbReference>
<dbReference type="RefSeq" id="WP_263061411.1">
    <property type="nucleotide sequence ID" value="NZ_JAOUSE010000014.1"/>
</dbReference>
<evidence type="ECO:0000313" key="3">
    <source>
        <dbReference type="EMBL" id="MCU9594175.1"/>
    </source>
</evidence>
<name>A0ABT2WET9_9BACI</name>
<dbReference type="EMBL" id="JAOUSE010000014">
    <property type="protein sequence ID" value="MCU9594175.1"/>
    <property type="molecule type" value="Genomic_DNA"/>
</dbReference>
<protein>
    <submittedName>
        <fullName evidence="3">Glycosyltransferase</fullName>
        <ecNumber evidence="3">2.4.-.-</ecNumber>
    </submittedName>
</protein>
<dbReference type="CDD" id="cd00761">
    <property type="entry name" value="Glyco_tranf_GTA_type"/>
    <property type="match status" value="1"/>
</dbReference>
<evidence type="ECO:0000313" key="4">
    <source>
        <dbReference type="Proteomes" id="UP001208656"/>
    </source>
</evidence>
<dbReference type="SUPFAM" id="SSF53448">
    <property type="entry name" value="Nucleotide-diphospho-sugar transferases"/>
    <property type="match status" value="1"/>
</dbReference>
<feature type="domain" description="Glycosyltransferase 2-like" evidence="2">
    <location>
        <begin position="7"/>
        <end position="143"/>
    </location>
</feature>
<keyword evidence="4" id="KW-1185">Reference proteome</keyword>
<gene>
    <name evidence="3" type="ORF">OEV82_06870</name>
</gene>
<dbReference type="InterPro" id="IPR029044">
    <property type="entry name" value="Nucleotide-diphossugar_trans"/>
</dbReference>
<dbReference type="EC" id="2.4.-.-" evidence="3"/>
<dbReference type="Pfam" id="PF00535">
    <property type="entry name" value="Glycos_transf_2"/>
    <property type="match status" value="1"/>
</dbReference>
<dbReference type="GO" id="GO:0016757">
    <property type="term" value="F:glycosyltransferase activity"/>
    <property type="evidence" value="ECO:0007669"/>
    <property type="project" value="UniProtKB-KW"/>
</dbReference>
<sequence length="342" mass="40276">MSNPFVTVFIPVYNSEQYISETIDSILNQTYKNLEVLIVDDGSTDRSIEIIQQYQDQRIRLIQNEKNMGIPYTRNVGLQEARGDYIAIMDADDIACSNRIERQVTYLENNKGIDAVGSFYYKFGEGAEKEITTPFTAPEQLKMMLLFYNPIANPSVTIRKKTFQEHNLTYHLDFFVAQDYQMWSQLIKVGNITILPEFLIYYRFGHENISKKSNLEKAEKRKQLIDRIHNDLIDFYQIPLTVEEKQTFNNFFTESYGSRVESLEQLKTVIEKIKNWNLEQRVFNHNNFLKVLDYCILLGINHQGLTAREKLAIYNSTMSERTGKDRINILTRHYYYKLKKII</sequence>
<organism evidence="3 4">
    <name type="scientific">Pallidibacillus thermolactis</name>
    <dbReference type="NCBI Taxonomy" id="251051"/>
    <lineage>
        <taxon>Bacteria</taxon>
        <taxon>Bacillati</taxon>
        <taxon>Bacillota</taxon>
        <taxon>Bacilli</taxon>
        <taxon>Bacillales</taxon>
        <taxon>Bacillaceae</taxon>
        <taxon>Pallidibacillus</taxon>
    </lineage>
</organism>
<evidence type="ECO:0000259" key="2">
    <source>
        <dbReference type="Pfam" id="PF00535"/>
    </source>
</evidence>